<keyword evidence="2" id="KW-1185">Reference proteome</keyword>
<dbReference type="InterPro" id="IPR011322">
    <property type="entry name" value="N-reg_PII-like_a/b"/>
</dbReference>
<name>D8PEY6_9BACT</name>
<sequence length="101" mass="11278">MNMLMLAFRSSLKERVHVLLEECDVRAYTEMPETTGAGQTGPADSVSFYPGVNNVIMVAVDDAHAERVEQAVKAWRDEVLQRPAGQKPSITVFSWPCRQLV</sequence>
<dbReference type="AlphaFoldDB" id="D8PEY6"/>
<reference evidence="1 2" key="1">
    <citation type="journal article" date="2010" name="Proc. Natl. Acad. Sci. U.S.A.">
        <title>A Nitrospira metagenome illuminates the physiology and evolution of globally important nitrite-oxidizing bacteria.</title>
        <authorList>
            <person name="Lucker S."/>
            <person name="Wagner M."/>
            <person name="Maixner F."/>
            <person name="Pelletier E."/>
            <person name="Koch H."/>
            <person name="Vacherie B."/>
            <person name="Rattei T."/>
            <person name="Sinninghe Damste J."/>
            <person name="Spieck E."/>
            <person name="Le Paslier D."/>
            <person name="Daims H."/>
        </authorList>
    </citation>
    <scope>NUCLEOTIDE SEQUENCE [LARGE SCALE GENOMIC DNA]</scope>
</reference>
<gene>
    <name evidence="1" type="ORF">NIDE2075</name>
</gene>
<accession>D8PEY6</accession>
<dbReference type="HOGENOM" id="CLU_2286355_0_0_0"/>
<dbReference type="STRING" id="330214.NIDE2075"/>
<evidence type="ECO:0000313" key="1">
    <source>
        <dbReference type="EMBL" id="CBK41795.1"/>
    </source>
</evidence>
<dbReference type="OrthoDB" id="9793097at2"/>
<organism evidence="1 2">
    <name type="scientific">Nitrospira defluvii</name>
    <dbReference type="NCBI Taxonomy" id="330214"/>
    <lineage>
        <taxon>Bacteria</taxon>
        <taxon>Pseudomonadati</taxon>
        <taxon>Nitrospirota</taxon>
        <taxon>Nitrospiria</taxon>
        <taxon>Nitrospirales</taxon>
        <taxon>Nitrospiraceae</taxon>
        <taxon>Nitrospira</taxon>
    </lineage>
</organism>
<protein>
    <recommendedName>
        <fullName evidence="3">Nitrogen regulatory protein P-II</fullName>
    </recommendedName>
</protein>
<dbReference type="EMBL" id="FP929003">
    <property type="protein sequence ID" value="CBK41795.1"/>
    <property type="molecule type" value="Genomic_DNA"/>
</dbReference>
<evidence type="ECO:0000313" key="2">
    <source>
        <dbReference type="Proteomes" id="UP000001660"/>
    </source>
</evidence>
<proteinExistence type="predicted"/>
<dbReference type="SUPFAM" id="SSF54913">
    <property type="entry name" value="GlnB-like"/>
    <property type="match status" value="1"/>
</dbReference>
<dbReference type="Proteomes" id="UP000001660">
    <property type="component" value="Chromosome"/>
</dbReference>
<evidence type="ECO:0008006" key="3">
    <source>
        <dbReference type="Google" id="ProtNLM"/>
    </source>
</evidence>
<dbReference type="InterPro" id="IPR015867">
    <property type="entry name" value="N-reg_PII/ATP_PRibTrfase_C"/>
</dbReference>
<dbReference type="Gene3D" id="3.30.70.120">
    <property type="match status" value="1"/>
</dbReference>
<dbReference type="KEGG" id="nde:NIDE2075"/>